<dbReference type="AlphaFoldDB" id="F0F3T2"/>
<comment type="caution">
    <text evidence="1">The sequence shown here is derived from an EMBL/GenBank/DDBJ whole genome shotgun (WGS) entry which is preliminary data.</text>
</comment>
<protein>
    <submittedName>
        <fullName evidence="1">Uncharacterized protein</fullName>
    </submittedName>
</protein>
<evidence type="ECO:0000313" key="1">
    <source>
        <dbReference type="EMBL" id="EGC21212.1"/>
    </source>
</evidence>
<evidence type="ECO:0000313" key="2">
    <source>
        <dbReference type="Proteomes" id="UP000005697"/>
    </source>
</evidence>
<sequence length="42" mass="4917">MVRLSVDKGPFPKRRVKLAKVLQISKEQTSQIKKLYVDLDFL</sequence>
<proteinExistence type="predicted"/>
<reference evidence="1 2" key="1">
    <citation type="submission" date="2011-01" db="EMBL/GenBank/DDBJ databases">
        <authorList>
            <person name="Muzny D."/>
            <person name="Qin X."/>
            <person name="Deng J."/>
            <person name="Jiang H."/>
            <person name="Liu Y."/>
            <person name="Qu J."/>
            <person name="Song X.-Z."/>
            <person name="Zhang L."/>
            <person name="Thornton R."/>
            <person name="Coyle M."/>
            <person name="Francisco L."/>
            <person name="Jackson L."/>
            <person name="Javaid M."/>
            <person name="Korchina V."/>
            <person name="Kovar C."/>
            <person name="Mata R."/>
            <person name="Mathew T."/>
            <person name="Ngo R."/>
            <person name="Nguyen L."/>
            <person name="Nguyen N."/>
            <person name="Okwuonu G."/>
            <person name="Ongeri F."/>
            <person name="Pham C."/>
            <person name="Simmons D."/>
            <person name="Wilczek-Boney K."/>
            <person name="Hale W."/>
            <person name="Jakkamsetti A."/>
            <person name="Pham P."/>
            <person name="Ruth R."/>
            <person name="San Lucas F."/>
            <person name="Warren J."/>
            <person name="Zhang J."/>
            <person name="Zhao Z."/>
            <person name="Zhou C."/>
            <person name="Zhu D."/>
            <person name="Lee S."/>
            <person name="Bess C."/>
            <person name="Blankenburg K."/>
            <person name="Forbes L."/>
            <person name="Fu Q."/>
            <person name="Gubbala S."/>
            <person name="Hirani K."/>
            <person name="Jayaseelan J.C."/>
            <person name="Lara F."/>
            <person name="Munidasa M."/>
            <person name="Palculict T."/>
            <person name="Patil S."/>
            <person name="Pu L.-L."/>
            <person name="Saada N."/>
            <person name="Tang L."/>
            <person name="Weissenberger G."/>
            <person name="Zhu Y."/>
            <person name="Hemphill L."/>
            <person name="Shang Y."/>
            <person name="Youmans B."/>
            <person name="Ayvaz T."/>
            <person name="Ross M."/>
            <person name="Santibanez J."/>
            <person name="Aqrawi P."/>
            <person name="Gross S."/>
            <person name="Joshi V."/>
            <person name="Fowler G."/>
            <person name="Nazareth L."/>
            <person name="Reid J."/>
            <person name="Worley K."/>
            <person name="Petrosino J."/>
            <person name="Highlander S."/>
            <person name="Gibbs R."/>
        </authorList>
    </citation>
    <scope>NUCLEOTIDE SEQUENCE [LARGE SCALE GENOMIC DNA]</scope>
    <source>
        <strain evidence="1 2">DSM 16608</strain>
    </source>
</reference>
<gene>
    <name evidence="1" type="ORF">HMPREF9141_0248</name>
</gene>
<organism evidence="1 2">
    <name type="scientific">Prevotella multiformis DSM 16608</name>
    <dbReference type="NCBI Taxonomy" id="888743"/>
    <lineage>
        <taxon>Bacteria</taxon>
        <taxon>Pseudomonadati</taxon>
        <taxon>Bacteroidota</taxon>
        <taxon>Bacteroidia</taxon>
        <taxon>Bacteroidales</taxon>
        <taxon>Prevotellaceae</taxon>
        <taxon>Prevotella</taxon>
    </lineage>
</organism>
<dbReference type="HOGENOM" id="CLU_3255844_0_0_10"/>
<name>F0F3T2_9BACT</name>
<dbReference type="Proteomes" id="UP000005697">
    <property type="component" value="Unassembled WGS sequence"/>
</dbReference>
<keyword evidence="2" id="KW-1185">Reference proteome</keyword>
<dbReference type="STRING" id="888743.HMPREF9141_0248"/>
<accession>F0F3T2</accession>
<dbReference type="EMBL" id="AEWX01000002">
    <property type="protein sequence ID" value="EGC21212.1"/>
    <property type="molecule type" value="Genomic_DNA"/>
</dbReference>